<evidence type="ECO:0000313" key="3">
    <source>
        <dbReference type="Proteomes" id="UP000219612"/>
    </source>
</evidence>
<gene>
    <name evidence="2" type="ORF">SAMN05421748_120183</name>
</gene>
<dbReference type="AlphaFoldDB" id="A0A285JH69"/>
<name>A0A285JH69_9ACTN</name>
<sequence>MATNDKEREFAEIVERLTTDYPSLAGRRRLPQRVLVTLAVVGGLVWGLLSVAMVAWGVFGVALTCTLVALTAAAIAVDAYRRRRR</sequence>
<keyword evidence="3" id="KW-1185">Reference proteome</keyword>
<keyword evidence="1" id="KW-0472">Membrane</keyword>
<dbReference type="RefSeq" id="WP_097325763.1">
    <property type="nucleotide sequence ID" value="NZ_OBDY01000020.1"/>
</dbReference>
<feature type="transmembrane region" description="Helical" evidence="1">
    <location>
        <begin position="61"/>
        <end position="80"/>
    </location>
</feature>
<dbReference type="EMBL" id="OBDY01000020">
    <property type="protein sequence ID" value="SNY59650.1"/>
    <property type="molecule type" value="Genomic_DNA"/>
</dbReference>
<evidence type="ECO:0000256" key="1">
    <source>
        <dbReference type="SAM" id="Phobius"/>
    </source>
</evidence>
<evidence type="ECO:0008006" key="4">
    <source>
        <dbReference type="Google" id="ProtNLM"/>
    </source>
</evidence>
<evidence type="ECO:0000313" key="2">
    <source>
        <dbReference type="EMBL" id="SNY59650.1"/>
    </source>
</evidence>
<feature type="transmembrane region" description="Helical" evidence="1">
    <location>
        <begin position="34"/>
        <end position="55"/>
    </location>
</feature>
<proteinExistence type="predicted"/>
<keyword evidence="1" id="KW-0812">Transmembrane</keyword>
<organism evidence="2 3">
    <name type="scientific">Paractinoplanes atraurantiacus</name>
    <dbReference type="NCBI Taxonomy" id="1036182"/>
    <lineage>
        <taxon>Bacteria</taxon>
        <taxon>Bacillati</taxon>
        <taxon>Actinomycetota</taxon>
        <taxon>Actinomycetes</taxon>
        <taxon>Micromonosporales</taxon>
        <taxon>Micromonosporaceae</taxon>
        <taxon>Paractinoplanes</taxon>
    </lineage>
</organism>
<keyword evidence="1" id="KW-1133">Transmembrane helix</keyword>
<reference evidence="2 3" key="1">
    <citation type="submission" date="2017-09" db="EMBL/GenBank/DDBJ databases">
        <authorList>
            <person name="Ehlers B."/>
            <person name="Leendertz F.H."/>
        </authorList>
    </citation>
    <scope>NUCLEOTIDE SEQUENCE [LARGE SCALE GENOMIC DNA]</scope>
    <source>
        <strain evidence="2 3">CGMCC 4.6857</strain>
    </source>
</reference>
<dbReference type="Proteomes" id="UP000219612">
    <property type="component" value="Unassembled WGS sequence"/>
</dbReference>
<protein>
    <recommendedName>
        <fullName evidence="4">DUF3040 domain-containing protein</fullName>
    </recommendedName>
</protein>
<accession>A0A285JH69</accession>
<dbReference type="OrthoDB" id="3298670at2"/>